<proteinExistence type="predicted"/>
<feature type="region of interest" description="Disordered" evidence="1">
    <location>
        <begin position="34"/>
        <end position="105"/>
    </location>
</feature>
<sequence length="105" mass="11805">MDDLKQILQLVQDEQVSLHDVLRTPYVGAINSSTETAQNQQSQQSDSDLSDIVDDTVTTRGRRGGVRSAPLSNTRRRYMRYGPDASSKRAKPSARRKPFRRVGKS</sequence>
<name>A0A0A9YJN1_LYGHE</name>
<evidence type="ECO:0000313" key="3">
    <source>
        <dbReference type="EMBL" id="JAQ09397.1"/>
    </source>
</evidence>
<feature type="compositionally biased region" description="Basic residues" evidence="1">
    <location>
        <begin position="88"/>
        <end position="105"/>
    </location>
</feature>
<organism evidence="2">
    <name type="scientific">Lygus hesperus</name>
    <name type="common">Western plant bug</name>
    <dbReference type="NCBI Taxonomy" id="30085"/>
    <lineage>
        <taxon>Eukaryota</taxon>
        <taxon>Metazoa</taxon>
        <taxon>Ecdysozoa</taxon>
        <taxon>Arthropoda</taxon>
        <taxon>Hexapoda</taxon>
        <taxon>Insecta</taxon>
        <taxon>Pterygota</taxon>
        <taxon>Neoptera</taxon>
        <taxon>Paraneoptera</taxon>
        <taxon>Hemiptera</taxon>
        <taxon>Heteroptera</taxon>
        <taxon>Panheteroptera</taxon>
        <taxon>Cimicomorpha</taxon>
        <taxon>Miridae</taxon>
        <taxon>Mirini</taxon>
        <taxon>Lygus</taxon>
    </lineage>
</organism>
<keyword evidence="2" id="KW-0808">Transferase</keyword>
<dbReference type="EMBL" id="GDHC01009232">
    <property type="protein sequence ID" value="JAQ09397.1"/>
    <property type="molecule type" value="Transcribed_RNA"/>
</dbReference>
<reference evidence="2" key="2">
    <citation type="submission" date="2014-07" db="EMBL/GenBank/DDBJ databases">
        <authorList>
            <person name="Hull J."/>
        </authorList>
    </citation>
    <scope>NUCLEOTIDE SEQUENCE</scope>
</reference>
<evidence type="ECO:0000313" key="2">
    <source>
        <dbReference type="EMBL" id="JAG33277.1"/>
    </source>
</evidence>
<reference evidence="2" key="1">
    <citation type="journal article" date="2014" name="PLoS ONE">
        <title>Transcriptome-Based Identification of ABC Transporters in the Western Tarnished Plant Bug Lygus hesperus.</title>
        <authorList>
            <person name="Hull J.J."/>
            <person name="Chaney K."/>
            <person name="Geib S.M."/>
            <person name="Fabrick J.A."/>
            <person name="Brent C.S."/>
            <person name="Walsh D."/>
            <person name="Lavine L.C."/>
        </authorList>
    </citation>
    <scope>NUCLEOTIDE SEQUENCE</scope>
</reference>
<dbReference type="GO" id="GO:0016301">
    <property type="term" value="F:kinase activity"/>
    <property type="evidence" value="ECO:0007669"/>
    <property type="project" value="UniProtKB-KW"/>
</dbReference>
<protein>
    <submittedName>
        <fullName evidence="2">Polynucleotide 5'-hydroxyl-kinase grc3</fullName>
    </submittedName>
</protein>
<dbReference type="AlphaFoldDB" id="A0A0A9YJN1"/>
<evidence type="ECO:0000256" key="1">
    <source>
        <dbReference type="SAM" id="MobiDB-lite"/>
    </source>
</evidence>
<accession>A0A0A9YJN1</accession>
<dbReference type="EMBL" id="GBHO01010327">
    <property type="protein sequence ID" value="JAG33277.1"/>
    <property type="molecule type" value="Transcribed_RNA"/>
</dbReference>
<gene>
    <name evidence="2" type="primary">grc3</name>
    <name evidence="2" type="ORF">CM83_101672</name>
    <name evidence="3" type="ORF">g.5764</name>
</gene>
<keyword evidence="2" id="KW-0418">Kinase</keyword>
<feature type="compositionally biased region" description="Low complexity" evidence="1">
    <location>
        <begin position="34"/>
        <end position="47"/>
    </location>
</feature>
<reference evidence="3" key="3">
    <citation type="journal article" date="2016" name="Gigascience">
        <title>De novo construction of an expanded transcriptome assembly for the western tarnished plant bug, Lygus hesperus.</title>
        <authorList>
            <person name="Tassone E.E."/>
            <person name="Geib S.M."/>
            <person name="Hall B."/>
            <person name="Fabrick J.A."/>
            <person name="Brent C.S."/>
            <person name="Hull J.J."/>
        </authorList>
    </citation>
    <scope>NUCLEOTIDE SEQUENCE</scope>
</reference>